<dbReference type="SMART" id="SM00020">
    <property type="entry name" value="Tryp_SPc"/>
    <property type="match status" value="1"/>
</dbReference>
<dbReference type="PROSITE" id="PS00134">
    <property type="entry name" value="TRYPSIN_HIS"/>
    <property type="match status" value="1"/>
</dbReference>
<dbReference type="PANTHER" id="PTHR24256">
    <property type="entry name" value="TRYPTASE-RELATED"/>
    <property type="match status" value="1"/>
</dbReference>
<evidence type="ECO:0000313" key="9">
    <source>
        <dbReference type="Proteomes" id="UP000694920"/>
    </source>
</evidence>
<dbReference type="InterPro" id="IPR018114">
    <property type="entry name" value="TRYPSIN_HIS"/>
</dbReference>
<dbReference type="RefSeq" id="XP_015602537.1">
    <property type="nucleotide sequence ID" value="XM_015747051.1"/>
</dbReference>
<dbReference type="InterPro" id="IPR033116">
    <property type="entry name" value="TRYPSIN_SER"/>
</dbReference>
<evidence type="ECO:0000256" key="1">
    <source>
        <dbReference type="ARBA" id="ARBA00022670"/>
    </source>
</evidence>
<feature type="signal peptide" evidence="7">
    <location>
        <begin position="1"/>
        <end position="16"/>
    </location>
</feature>
<dbReference type="InterPro" id="IPR043504">
    <property type="entry name" value="Peptidase_S1_PA_chymotrypsin"/>
</dbReference>
<dbReference type="Pfam" id="PF00089">
    <property type="entry name" value="Trypsin"/>
    <property type="match status" value="1"/>
</dbReference>
<evidence type="ECO:0000256" key="5">
    <source>
        <dbReference type="ARBA" id="ARBA00024195"/>
    </source>
</evidence>
<gene>
    <name evidence="10" type="primary">LOC107271270</name>
</gene>
<organism evidence="9 10">
    <name type="scientific">Cephus cinctus</name>
    <name type="common">Wheat stem sawfly</name>
    <dbReference type="NCBI Taxonomy" id="211228"/>
    <lineage>
        <taxon>Eukaryota</taxon>
        <taxon>Metazoa</taxon>
        <taxon>Ecdysozoa</taxon>
        <taxon>Arthropoda</taxon>
        <taxon>Hexapoda</taxon>
        <taxon>Insecta</taxon>
        <taxon>Pterygota</taxon>
        <taxon>Neoptera</taxon>
        <taxon>Endopterygota</taxon>
        <taxon>Hymenoptera</taxon>
        <taxon>Cephoidea</taxon>
        <taxon>Cephidae</taxon>
        <taxon>Cephus</taxon>
    </lineage>
</organism>
<dbReference type="InterPro" id="IPR051487">
    <property type="entry name" value="Ser/Thr_Proteases_Immune/Dev"/>
</dbReference>
<dbReference type="GO" id="GO:0004252">
    <property type="term" value="F:serine-type endopeptidase activity"/>
    <property type="evidence" value="ECO:0007669"/>
    <property type="project" value="InterPro"/>
</dbReference>
<evidence type="ECO:0000256" key="6">
    <source>
        <dbReference type="RuleBase" id="RU363034"/>
    </source>
</evidence>
<evidence type="ECO:0000256" key="7">
    <source>
        <dbReference type="SAM" id="SignalP"/>
    </source>
</evidence>
<dbReference type="GO" id="GO:0006508">
    <property type="term" value="P:proteolysis"/>
    <property type="evidence" value="ECO:0007669"/>
    <property type="project" value="UniProtKB-KW"/>
</dbReference>
<keyword evidence="3 6" id="KW-0720">Serine protease</keyword>
<dbReference type="PROSITE" id="PS00135">
    <property type="entry name" value="TRYPSIN_SER"/>
    <property type="match status" value="1"/>
</dbReference>
<dbReference type="SUPFAM" id="SSF50494">
    <property type="entry name" value="Trypsin-like serine proteases"/>
    <property type="match status" value="1"/>
</dbReference>
<name>A0AAJ7C5M2_CEPCN</name>
<dbReference type="AlphaFoldDB" id="A0AAJ7C5M2"/>
<keyword evidence="7" id="KW-0732">Signal</keyword>
<reference evidence="10" key="1">
    <citation type="submission" date="2025-08" db="UniProtKB">
        <authorList>
            <consortium name="RefSeq"/>
        </authorList>
    </citation>
    <scope>IDENTIFICATION</scope>
</reference>
<dbReference type="PROSITE" id="PS50240">
    <property type="entry name" value="TRYPSIN_DOM"/>
    <property type="match status" value="1"/>
</dbReference>
<keyword evidence="9" id="KW-1185">Reference proteome</keyword>
<dbReference type="InterPro" id="IPR001254">
    <property type="entry name" value="Trypsin_dom"/>
</dbReference>
<dbReference type="CDD" id="cd00190">
    <property type="entry name" value="Tryp_SPc"/>
    <property type="match status" value="1"/>
</dbReference>
<proteinExistence type="inferred from homology"/>
<evidence type="ECO:0000256" key="2">
    <source>
        <dbReference type="ARBA" id="ARBA00022801"/>
    </source>
</evidence>
<dbReference type="Gene3D" id="2.40.10.10">
    <property type="entry name" value="Trypsin-like serine proteases"/>
    <property type="match status" value="2"/>
</dbReference>
<keyword evidence="4" id="KW-1015">Disulfide bond</keyword>
<evidence type="ECO:0000256" key="4">
    <source>
        <dbReference type="ARBA" id="ARBA00023157"/>
    </source>
</evidence>
<keyword evidence="1 6" id="KW-0645">Protease</keyword>
<evidence type="ECO:0000256" key="3">
    <source>
        <dbReference type="ARBA" id="ARBA00022825"/>
    </source>
</evidence>
<dbReference type="KEGG" id="ccin:107271270"/>
<dbReference type="InterPro" id="IPR001314">
    <property type="entry name" value="Peptidase_S1A"/>
</dbReference>
<comment type="similarity">
    <text evidence="5">Belongs to the peptidase S1 family. CLIP subfamily.</text>
</comment>
<evidence type="ECO:0000259" key="8">
    <source>
        <dbReference type="PROSITE" id="PS50240"/>
    </source>
</evidence>
<dbReference type="GeneID" id="107271270"/>
<feature type="chain" id="PRO_5042591538" evidence="7">
    <location>
        <begin position="17"/>
        <end position="286"/>
    </location>
</feature>
<accession>A0AAJ7C5M2</accession>
<dbReference type="Proteomes" id="UP000694920">
    <property type="component" value="Unplaced"/>
</dbReference>
<feature type="domain" description="Peptidase S1" evidence="8">
    <location>
        <begin position="47"/>
        <end position="282"/>
    </location>
</feature>
<sequence length="286" mass="31110">MKFIVALCFVVVAVQATEVEWNTLIPRHIIPPEFGDYLPRDKIESRIVGGLPAEPGQFPYQIGLQLQTTAGNYFCGGSILNEEWILTAAHCVDLPGTVVIILGAHNVSTVENTQKRIVAEEIIIHKNWDSSLIRNDIAVVRLSEKIEFNDRIQPVRLPKKSKVSSTFASATGTVSGWGLDSDSSNSISPVLRWVQNNIMTNFLCNIYYIGVVQSSNICLSGSGGRSTCSGDSGGPLVITDTDGEVTQVGIVSFGIALGCEIGWPGVFTRVTSYLDWIENNTGIHLQ</sequence>
<protein>
    <submittedName>
        <fullName evidence="10">Brachyurin</fullName>
    </submittedName>
</protein>
<keyword evidence="2 6" id="KW-0378">Hydrolase</keyword>
<dbReference type="FunFam" id="2.40.10.10:FF:000034">
    <property type="entry name" value="Eupolytin"/>
    <property type="match status" value="1"/>
</dbReference>
<dbReference type="PRINTS" id="PR00722">
    <property type="entry name" value="CHYMOTRYPSIN"/>
</dbReference>
<dbReference type="InterPro" id="IPR009003">
    <property type="entry name" value="Peptidase_S1_PA"/>
</dbReference>
<evidence type="ECO:0000313" key="10">
    <source>
        <dbReference type="RefSeq" id="XP_015602537.1"/>
    </source>
</evidence>